<keyword evidence="3" id="KW-1185">Reference proteome</keyword>
<feature type="compositionally biased region" description="Basic and acidic residues" evidence="1">
    <location>
        <begin position="53"/>
        <end position="63"/>
    </location>
</feature>
<accession>A0A5B7DBX4</accession>
<name>A0A5B7DBX4_PORTR</name>
<dbReference type="EMBL" id="VSRR010000716">
    <property type="protein sequence ID" value="MPC18848.1"/>
    <property type="molecule type" value="Genomic_DNA"/>
</dbReference>
<sequence length="93" mass="9953">MMTKQEGVAIFGQTHPPSPCSPHTLPVTLTRAGQAGQEPLEPQGEPEGATTEGEPRGEPHGESSSEVSFLTTLVTFHLDVSVDTKQISHFNIM</sequence>
<feature type="region of interest" description="Disordered" evidence="1">
    <location>
        <begin position="1"/>
        <end position="66"/>
    </location>
</feature>
<dbReference type="AlphaFoldDB" id="A0A5B7DBX4"/>
<dbReference type="Proteomes" id="UP000324222">
    <property type="component" value="Unassembled WGS sequence"/>
</dbReference>
<gene>
    <name evidence="2" type="ORF">E2C01_011743</name>
</gene>
<evidence type="ECO:0000313" key="3">
    <source>
        <dbReference type="Proteomes" id="UP000324222"/>
    </source>
</evidence>
<organism evidence="2 3">
    <name type="scientific">Portunus trituberculatus</name>
    <name type="common">Swimming crab</name>
    <name type="synonym">Neptunus trituberculatus</name>
    <dbReference type="NCBI Taxonomy" id="210409"/>
    <lineage>
        <taxon>Eukaryota</taxon>
        <taxon>Metazoa</taxon>
        <taxon>Ecdysozoa</taxon>
        <taxon>Arthropoda</taxon>
        <taxon>Crustacea</taxon>
        <taxon>Multicrustacea</taxon>
        <taxon>Malacostraca</taxon>
        <taxon>Eumalacostraca</taxon>
        <taxon>Eucarida</taxon>
        <taxon>Decapoda</taxon>
        <taxon>Pleocyemata</taxon>
        <taxon>Brachyura</taxon>
        <taxon>Eubrachyura</taxon>
        <taxon>Portunoidea</taxon>
        <taxon>Portunidae</taxon>
        <taxon>Portuninae</taxon>
        <taxon>Portunus</taxon>
    </lineage>
</organism>
<feature type="compositionally biased region" description="Low complexity" evidence="1">
    <location>
        <begin position="33"/>
        <end position="52"/>
    </location>
</feature>
<reference evidence="2 3" key="1">
    <citation type="submission" date="2019-05" db="EMBL/GenBank/DDBJ databases">
        <title>Another draft genome of Portunus trituberculatus and its Hox gene families provides insights of decapod evolution.</title>
        <authorList>
            <person name="Jeong J.-H."/>
            <person name="Song I."/>
            <person name="Kim S."/>
            <person name="Choi T."/>
            <person name="Kim D."/>
            <person name="Ryu S."/>
            <person name="Kim W."/>
        </authorList>
    </citation>
    <scope>NUCLEOTIDE SEQUENCE [LARGE SCALE GENOMIC DNA]</scope>
    <source>
        <tissue evidence="2">Muscle</tissue>
    </source>
</reference>
<evidence type="ECO:0000313" key="2">
    <source>
        <dbReference type="EMBL" id="MPC18848.1"/>
    </source>
</evidence>
<evidence type="ECO:0000256" key="1">
    <source>
        <dbReference type="SAM" id="MobiDB-lite"/>
    </source>
</evidence>
<proteinExistence type="predicted"/>
<protein>
    <submittedName>
        <fullName evidence="2">Uncharacterized protein</fullName>
    </submittedName>
</protein>
<comment type="caution">
    <text evidence="2">The sequence shown here is derived from an EMBL/GenBank/DDBJ whole genome shotgun (WGS) entry which is preliminary data.</text>
</comment>